<name>A0A4Q1CN40_9BACT</name>
<feature type="coiled-coil region" evidence="1">
    <location>
        <begin position="255"/>
        <end position="282"/>
    </location>
</feature>
<dbReference type="AlphaFoldDB" id="A0A4Q1CN40"/>
<dbReference type="OrthoDB" id="662138at2"/>
<reference evidence="2 3" key="1">
    <citation type="submission" date="2019-01" db="EMBL/GenBank/DDBJ databases">
        <title>Lacibacter sp. strain TTM-7.</title>
        <authorList>
            <person name="Chen W.-M."/>
        </authorList>
    </citation>
    <scope>NUCLEOTIDE SEQUENCE [LARGE SCALE GENOMIC DNA]</scope>
    <source>
        <strain evidence="2 3">TTM-7</strain>
    </source>
</reference>
<evidence type="ECO:0000313" key="3">
    <source>
        <dbReference type="Proteomes" id="UP000290204"/>
    </source>
</evidence>
<dbReference type="RefSeq" id="WP_129129482.1">
    <property type="nucleotide sequence ID" value="NZ_SDHW01000001.1"/>
</dbReference>
<dbReference type="EMBL" id="SDHW01000001">
    <property type="protein sequence ID" value="RXK62111.1"/>
    <property type="molecule type" value="Genomic_DNA"/>
</dbReference>
<gene>
    <name evidence="2" type="ORF">ESA94_03605</name>
</gene>
<keyword evidence="1" id="KW-0175">Coiled coil</keyword>
<accession>A0A4Q1CN40</accession>
<comment type="caution">
    <text evidence="2">The sequence shown here is derived from an EMBL/GenBank/DDBJ whole genome shotgun (WGS) entry which is preliminary data.</text>
</comment>
<sequence>MKFFTITAIVLCHCYTSVAQYNYDEYKQMYVGWIKIYNYKGALNPVTVENKTYSKAQLSIVDSFGNWMQASYTPKGSLGDMKKYLSPKTGMYNDDVYNKVLPHSFGVRAVSYVFLKKVNNNYTPVNNLGNHWAISANEIPLNYRLVDYCTDKALYFTLPSYNLKHDDERQELALYDVPSHSSAAKYNHNVVPRVGQFLRINQVLLSKNNISPFVQITIGEALNHLETVLPFKMEEMLAIIRGNNIGRPQEIAIQSEQVRKRFDKAKATLNLLKEKYRNRRNELAFSKSYLISDLENDYDIFSGLKIDEPGTYGTLDPILKIKPEFEKLCSTDKPQWIVVRWWGGELNNEAFKHMHESIINNFDFDYLYQFFFEPEKLNGRKYKPLRSPVYEAPVITKEKSSATKRMETDPSVFYFDDFSTTQQGSTPTGWNSDLNAISKKAVVKTPAGETGNWFEIIGQNVQVNELGKNLPQNFTMSFDACVRKDFQWGVPGLELFIVGNKKSRTVYENKIRVRIRPGFSGRDGWAVTNIETATKNEFPKEVAIPGFSNDKLINKVQVVIRKQGTQLTVWVENNKLFDINDALPANTVFNHFYFSNGRKGWEVEEFYISNIKIKKE</sequence>
<evidence type="ECO:0000313" key="2">
    <source>
        <dbReference type="EMBL" id="RXK62111.1"/>
    </source>
</evidence>
<keyword evidence="3" id="KW-1185">Reference proteome</keyword>
<protein>
    <submittedName>
        <fullName evidence="2">Uncharacterized protein</fullName>
    </submittedName>
</protein>
<evidence type="ECO:0000256" key="1">
    <source>
        <dbReference type="SAM" id="Coils"/>
    </source>
</evidence>
<proteinExistence type="predicted"/>
<organism evidence="2 3">
    <name type="scientific">Lacibacter luteus</name>
    <dbReference type="NCBI Taxonomy" id="2508719"/>
    <lineage>
        <taxon>Bacteria</taxon>
        <taxon>Pseudomonadati</taxon>
        <taxon>Bacteroidota</taxon>
        <taxon>Chitinophagia</taxon>
        <taxon>Chitinophagales</taxon>
        <taxon>Chitinophagaceae</taxon>
        <taxon>Lacibacter</taxon>
    </lineage>
</organism>
<dbReference type="Proteomes" id="UP000290204">
    <property type="component" value="Unassembled WGS sequence"/>
</dbReference>